<dbReference type="InterPro" id="IPR036259">
    <property type="entry name" value="MFS_trans_sf"/>
</dbReference>
<dbReference type="GO" id="GO:0022857">
    <property type="term" value="F:transmembrane transporter activity"/>
    <property type="evidence" value="ECO:0007669"/>
    <property type="project" value="InterPro"/>
</dbReference>
<dbReference type="PROSITE" id="PS50850">
    <property type="entry name" value="MFS"/>
    <property type="match status" value="1"/>
</dbReference>
<protein>
    <submittedName>
        <fullName evidence="8">MFS general substrate transporter</fullName>
    </submittedName>
</protein>
<dbReference type="InterPro" id="IPR020846">
    <property type="entry name" value="MFS_dom"/>
</dbReference>
<feature type="transmembrane region" description="Helical" evidence="6">
    <location>
        <begin position="487"/>
        <end position="509"/>
    </location>
</feature>
<feature type="compositionally biased region" description="Basic and acidic residues" evidence="5">
    <location>
        <begin position="383"/>
        <end position="397"/>
    </location>
</feature>
<dbReference type="OrthoDB" id="5215911at2759"/>
<reference evidence="8 9" key="1">
    <citation type="journal article" date="2015" name="Sci. Rep.">
        <title>Chromosome-level genome map provides insights into diverse defense mechanisms in the medicinal fungus Ganoderma sinense.</title>
        <authorList>
            <person name="Zhu Y."/>
            <person name="Xu J."/>
            <person name="Sun C."/>
            <person name="Zhou S."/>
            <person name="Xu H."/>
            <person name="Nelson D.R."/>
            <person name="Qian J."/>
            <person name="Song J."/>
            <person name="Luo H."/>
            <person name="Xiang L."/>
            <person name="Li Y."/>
            <person name="Xu Z."/>
            <person name="Ji A."/>
            <person name="Wang L."/>
            <person name="Lu S."/>
            <person name="Hayward A."/>
            <person name="Sun W."/>
            <person name="Li X."/>
            <person name="Schwartz D.C."/>
            <person name="Wang Y."/>
            <person name="Chen S."/>
        </authorList>
    </citation>
    <scope>NUCLEOTIDE SEQUENCE [LARGE SCALE GENOMIC DNA]</scope>
    <source>
        <strain evidence="8 9">ZZ0214-1</strain>
    </source>
</reference>
<feature type="transmembrane region" description="Helical" evidence="6">
    <location>
        <begin position="445"/>
        <end position="467"/>
    </location>
</feature>
<feature type="transmembrane region" description="Helical" evidence="6">
    <location>
        <begin position="530"/>
        <end position="549"/>
    </location>
</feature>
<evidence type="ECO:0000256" key="6">
    <source>
        <dbReference type="SAM" id="Phobius"/>
    </source>
</evidence>
<dbReference type="STRING" id="1077348.A0A2G8SBY3"/>
<evidence type="ECO:0000256" key="2">
    <source>
        <dbReference type="ARBA" id="ARBA00022692"/>
    </source>
</evidence>
<evidence type="ECO:0000259" key="7">
    <source>
        <dbReference type="PROSITE" id="PS50850"/>
    </source>
</evidence>
<evidence type="ECO:0000256" key="5">
    <source>
        <dbReference type="SAM" id="MobiDB-lite"/>
    </source>
</evidence>
<organism evidence="8 9">
    <name type="scientific">Ganoderma sinense ZZ0214-1</name>
    <dbReference type="NCBI Taxonomy" id="1077348"/>
    <lineage>
        <taxon>Eukaryota</taxon>
        <taxon>Fungi</taxon>
        <taxon>Dikarya</taxon>
        <taxon>Basidiomycota</taxon>
        <taxon>Agaricomycotina</taxon>
        <taxon>Agaricomycetes</taxon>
        <taxon>Polyporales</taxon>
        <taxon>Polyporaceae</taxon>
        <taxon>Ganoderma</taxon>
    </lineage>
</organism>
<accession>A0A2G8SBY3</accession>
<dbReference type="Gene3D" id="1.20.1250.20">
    <property type="entry name" value="MFS general substrate transporter like domains"/>
    <property type="match status" value="1"/>
</dbReference>
<feature type="domain" description="Major facilitator superfamily (MFS) profile" evidence="7">
    <location>
        <begin position="193"/>
        <end position="696"/>
    </location>
</feature>
<dbReference type="PANTHER" id="PTHR23502:SF4">
    <property type="entry name" value="MAJOR FACILITATOR SUPERFAMILY (MFS) PROFILE DOMAIN-CONTAINING PROTEIN-RELATED"/>
    <property type="match status" value="1"/>
</dbReference>
<feature type="transmembrane region" description="Helical" evidence="6">
    <location>
        <begin position="602"/>
        <end position="620"/>
    </location>
</feature>
<dbReference type="GO" id="GO:0005886">
    <property type="term" value="C:plasma membrane"/>
    <property type="evidence" value="ECO:0007669"/>
    <property type="project" value="TreeGrafter"/>
</dbReference>
<keyword evidence="3 6" id="KW-1133">Transmembrane helix</keyword>
<feature type="transmembrane region" description="Helical" evidence="6">
    <location>
        <begin position="192"/>
        <end position="217"/>
    </location>
</feature>
<comment type="caution">
    <text evidence="8">The sequence shown here is derived from an EMBL/GenBank/DDBJ whole genome shotgun (WGS) entry which is preliminary data.</text>
</comment>
<feature type="transmembrane region" description="Helical" evidence="6">
    <location>
        <begin position="71"/>
        <end position="88"/>
    </location>
</feature>
<evidence type="ECO:0000313" key="9">
    <source>
        <dbReference type="Proteomes" id="UP000230002"/>
    </source>
</evidence>
<feature type="region of interest" description="Disordered" evidence="5">
    <location>
        <begin position="383"/>
        <end position="414"/>
    </location>
</feature>
<gene>
    <name evidence="8" type="ORF">GSI_05804</name>
</gene>
<proteinExistence type="predicted"/>
<feature type="transmembrane region" description="Helical" evidence="6">
    <location>
        <begin position="555"/>
        <end position="582"/>
    </location>
</feature>
<dbReference type="InterPro" id="IPR011701">
    <property type="entry name" value="MFS"/>
</dbReference>
<evidence type="ECO:0000256" key="1">
    <source>
        <dbReference type="ARBA" id="ARBA00004141"/>
    </source>
</evidence>
<feature type="transmembrane region" description="Helical" evidence="6">
    <location>
        <begin position="229"/>
        <end position="246"/>
    </location>
</feature>
<keyword evidence="9" id="KW-1185">Reference proteome</keyword>
<comment type="subcellular location">
    <subcellularLocation>
        <location evidence="1">Membrane</location>
        <topology evidence="1">Multi-pass membrane protein</topology>
    </subcellularLocation>
</comment>
<evidence type="ECO:0000256" key="4">
    <source>
        <dbReference type="ARBA" id="ARBA00023136"/>
    </source>
</evidence>
<dbReference type="AlphaFoldDB" id="A0A2G8SBY3"/>
<feature type="transmembrane region" description="Helical" evidence="6">
    <location>
        <begin position="288"/>
        <end position="312"/>
    </location>
</feature>
<feature type="transmembrane region" description="Helical" evidence="6">
    <location>
        <begin position="258"/>
        <end position="276"/>
    </location>
</feature>
<keyword evidence="4 6" id="KW-0472">Membrane</keyword>
<name>A0A2G8SBY3_9APHY</name>
<feature type="transmembrane region" description="Helical" evidence="6">
    <location>
        <begin position="345"/>
        <end position="367"/>
    </location>
</feature>
<dbReference type="SUPFAM" id="SSF103473">
    <property type="entry name" value="MFS general substrate transporter"/>
    <property type="match status" value="1"/>
</dbReference>
<dbReference type="Proteomes" id="UP000230002">
    <property type="component" value="Unassembled WGS sequence"/>
</dbReference>
<feature type="transmembrane region" description="Helical" evidence="6">
    <location>
        <begin position="319"/>
        <end position="339"/>
    </location>
</feature>
<keyword evidence="2 6" id="KW-0812">Transmembrane</keyword>
<evidence type="ECO:0000313" key="8">
    <source>
        <dbReference type="EMBL" id="PIL31108.1"/>
    </source>
</evidence>
<dbReference type="Pfam" id="PF07690">
    <property type="entry name" value="MFS_1"/>
    <property type="match status" value="1"/>
</dbReference>
<dbReference type="PANTHER" id="PTHR23502">
    <property type="entry name" value="MAJOR FACILITATOR SUPERFAMILY"/>
    <property type="match status" value="1"/>
</dbReference>
<feature type="transmembrane region" description="Helical" evidence="6">
    <location>
        <begin position="626"/>
        <end position="645"/>
    </location>
</feature>
<evidence type="ECO:0000256" key="3">
    <source>
        <dbReference type="ARBA" id="ARBA00022989"/>
    </source>
</evidence>
<dbReference type="EMBL" id="AYKW01000012">
    <property type="protein sequence ID" value="PIL31108.1"/>
    <property type="molecule type" value="Genomic_DNA"/>
</dbReference>
<sequence>MWLSSKGWQVVRHHDAERHPDSEPSVADAEVEASCAELSSSAADKIIDEEELYLPRDEEDMLRDFTKRFDGLVQTVGYCVIVLLFRVFRYARGAMSLTRLHQCSNATRSSPVRSAPARPVSSHTDLRDLLIFAPRPSRLLSDRGKAHKHEVEADEARELKHGSGASSHIILIPQPSDDPCDPLNWPRWKKEACFWSLIFATSLAGVLSPVASAGYVLLAKQFDVSVDEITSTFGALLLGLGIFMLVQNTLAVKYGHRIVFLLSTFLMFISCVWNALSPDLASIRAARIFQGFGMSAPQCLAATTLEHIYFVHERGSRSIIWNFSLMAGITLGPLIYSYVVQNLSWQLGFWFTSIACGLSFVAVFFFVPETTYHRQVSTIRSKKADQDEGASDKESIEKQPCSPGDAEIRSIPSPQSPTFLSQLKVYNGTFTDESVWKIFFRPLPFILSPVTWFVFLAYSMQTVWLSLVPLCSSTIFTIEYNFNAAQIGLTNLGGIVGIVLAMLVTGPLNDWGIVWMSQRNRGIYEPEYRLIFMLGMLFGVFGYVGWAVGNDHGMPWIGAVACITMLNFSMVVSGGAAVTYLLDTHGANALHILSVTNFAKNMVLYGSTFFANGIIVSRGVKVSLLILGACQAVCWLASVPMYVYGKRVRSFIARHPRLFRGDLPAATVSDFAEVPVPATGTASGGSEQGATEKSQF</sequence>